<dbReference type="SUPFAM" id="SSF81383">
    <property type="entry name" value="F-box domain"/>
    <property type="match status" value="1"/>
</dbReference>
<name>A0ABR0E725_ZASCE</name>
<sequence length="398" mass="45594">MSASKMAVDAAISAIASTQRTPVEAKPGPTQAEDEAYTLIVPRKAARKPAAVDDDEPLVDTTESIPLKSKKTERMQKRQQKKLKKTTVTSETKSFLELPPELLQEVLSYLQPSDIFRLLRLNKSTRVFILENESLIAKDIVQHRYHTLARSFHLPVPLAEVDHTAQAALLSKNWQDRLQIHKKPYQHVRVIDPAKVCTCMSCMLSWNNLNVVLDLAFFQRHLNNRDPIPMIPRGTYPEWNRKLVERSASIVEKAMSSPIHYAAILQIHLTTIVGTLTRQVRVGKKTCHPRRLFHLSTTDIESGTDHFLERSGPPSYEFPFHRDNYYSLEAYVPNRKWDREEQVWLYATPGKPHENDLSWVVARFQPDLSPEQGLGKFISDFAEQLRASQDMRGQITVK</sequence>
<proteinExistence type="predicted"/>
<evidence type="ECO:0000259" key="1">
    <source>
        <dbReference type="PROSITE" id="PS50181"/>
    </source>
</evidence>
<dbReference type="SMART" id="SM00256">
    <property type="entry name" value="FBOX"/>
    <property type="match status" value="1"/>
</dbReference>
<reference evidence="2 3" key="1">
    <citation type="journal article" date="2023" name="G3 (Bethesda)">
        <title>A chromosome-level genome assembly of Zasmidium syzygii isolated from banana leaves.</title>
        <authorList>
            <person name="van Westerhoven A.C."/>
            <person name="Mehrabi R."/>
            <person name="Talebi R."/>
            <person name="Steentjes M.B.F."/>
            <person name="Corcolon B."/>
            <person name="Chong P.A."/>
            <person name="Kema G.H.J."/>
            <person name="Seidl M.F."/>
        </authorList>
    </citation>
    <scope>NUCLEOTIDE SEQUENCE [LARGE SCALE GENOMIC DNA]</scope>
    <source>
        <strain evidence="2 3">P124</strain>
    </source>
</reference>
<comment type="caution">
    <text evidence="2">The sequence shown here is derived from an EMBL/GenBank/DDBJ whole genome shotgun (WGS) entry which is preliminary data.</text>
</comment>
<evidence type="ECO:0000313" key="2">
    <source>
        <dbReference type="EMBL" id="KAK4497227.1"/>
    </source>
</evidence>
<dbReference type="InterPro" id="IPR001810">
    <property type="entry name" value="F-box_dom"/>
</dbReference>
<keyword evidence="3" id="KW-1185">Reference proteome</keyword>
<dbReference type="PROSITE" id="PS50181">
    <property type="entry name" value="FBOX"/>
    <property type="match status" value="1"/>
</dbReference>
<protein>
    <recommendedName>
        <fullName evidence="1">F-box domain-containing protein</fullName>
    </recommendedName>
</protein>
<dbReference type="InterPro" id="IPR036047">
    <property type="entry name" value="F-box-like_dom_sf"/>
</dbReference>
<accession>A0ABR0E725</accession>
<feature type="domain" description="F-box" evidence="1">
    <location>
        <begin position="92"/>
        <end position="140"/>
    </location>
</feature>
<dbReference type="EMBL" id="JAXOVC010000009">
    <property type="protein sequence ID" value="KAK4497227.1"/>
    <property type="molecule type" value="Genomic_DNA"/>
</dbReference>
<dbReference type="Pfam" id="PF00646">
    <property type="entry name" value="F-box"/>
    <property type="match status" value="1"/>
</dbReference>
<gene>
    <name evidence="2" type="ORF">PRZ48_011677</name>
</gene>
<evidence type="ECO:0000313" key="3">
    <source>
        <dbReference type="Proteomes" id="UP001305779"/>
    </source>
</evidence>
<dbReference type="Proteomes" id="UP001305779">
    <property type="component" value="Unassembled WGS sequence"/>
</dbReference>
<organism evidence="2 3">
    <name type="scientific">Zasmidium cellare</name>
    <name type="common">Wine cellar mold</name>
    <name type="synonym">Racodium cellare</name>
    <dbReference type="NCBI Taxonomy" id="395010"/>
    <lineage>
        <taxon>Eukaryota</taxon>
        <taxon>Fungi</taxon>
        <taxon>Dikarya</taxon>
        <taxon>Ascomycota</taxon>
        <taxon>Pezizomycotina</taxon>
        <taxon>Dothideomycetes</taxon>
        <taxon>Dothideomycetidae</taxon>
        <taxon>Mycosphaerellales</taxon>
        <taxon>Mycosphaerellaceae</taxon>
        <taxon>Zasmidium</taxon>
    </lineage>
</organism>